<dbReference type="GO" id="GO:0004672">
    <property type="term" value="F:protein kinase activity"/>
    <property type="evidence" value="ECO:0007669"/>
    <property type="project" value="InterPro"/>
</dbReference>
<keyword evidence="3 8" id="KW-0812">Transmembrane</keyword>
<dbReference type="Gene3D" id="3.30.200.20">
    <property type="entry name" value="Phosphorylase Kinase, domain 1"/>
    <property type="match status" value="1"/>
</dbReference>
<dbReference type="InterPro" id="IPR001611">
    <property type="entry name" value="Leu-rich_rpt"/>
</dbReference>
<accession>A0A068UZU3</accession>
<dbReference type="InterPro" id="IPR011009">
    <property type="entry name" value="Kinase-like_dom_sf"/>
</dbReference>
<dbReference type="OMA" id="KDFPWKL"/>
<feature type="signal peptide" evidence="9">
    <location>
        <begin position="1"/>
        <end position="24"/>
    </location>
</feature>
<evidence type="ECO:0000256" key="8">
    <source>
        <dbReference type="SAM" id="Phobius"/>
    </source>
</evidence>
<keyword evidence="12" id="KW-1185">Reference proteome</keyword>
<keyword evidence="9" id="KW-0732">Signal</keyword>
<feature type="chain" id="PRO_5001655418" description="Protein kinase domain-containing protein" evidence="9">
    <location>
        <begin position="25"/>
        <end position="558"/>
    </location>
</feature>
<dbReference type="Proteomes" id="UP000295252">
    <property type="component" value="Chromosome VII"/>
</dbReference>
<dbReference type="Gene3D" id="3.80.10.10">
    <property type="entry name" value="Ribonuclease Inhibitor"/>
    <property type="match status" value="1"/>
</dbReference>
<evidence type="ECO:0000256" key="4">
    <source>
        <dbReference type="ARBA" id="ARBA00022737"/>
    </source>
</evidence>
<evidence type="ECO:0000256" key="9">
    <source>
        <dbReference type="SAM" id="SignalP"/>
    </source>
</evidence>
<evidence type="ECO:0000313" key="11">
    <source>
        <dbReference type="EMBL" id="CDP13749.1"/>
    </source>
</evidence>
<name>A0A068UZU3_COFCA</name>
<evidence type="ECO:0000256" key="1">
    <source>
        <dbReference type="ARBA" id="ARBA00004370"/>
    </source>
</evidence>
<dbReference type="OrthoDB" id="5966500at2759"/>
<dbReference type="InParanoid" id="A0A068UZU3"/>
<keyword evidence="2" id="KW-0433">Leucine-rich repeat</keyword>
<dbReference type="AlphaFoldDB" id="A0A068UZU3"/>
<evidence type="ECO:0000256" key="6">
    <source>
        <dbReference type="ARBA" id="ARBA00023136"/>
    </source>
</evidence>
<dbReference type="Pfam" id="PF00069">
    <property type="entry name" value="Pkinase"/>
    <property type="match status" value="1"/>
</dbReference>
<dbReference type="InterPro" id="IPR046959">
    <property type="entry name" value="PRK1-6/SRF4-like"/>
</dbReference>
<protein>
    <recommendedName>
        <fullName evidence="10">Protein kinase domain-containing protein</fullName>
    </recommendedName>
</protein>
<feature type="region of interest" description="Disordered" evidence="7">
    <location>
        <begin position="160"/>
        <end position="192"/>
    </location>
</feature>
<dbReference type="GO" id="GO:0016020">
    <property type="term" value="C:membrane"/>
    <property type="evidence" value="ECO:0007669"/>
    <property type="project" value="UniProtKB-SubCell"/>
</dbReference>
<reference evidence="12" key="1">
    <citation type="journal article" date="2014" name="Science">
        <title>The coffee genome provides insight into the convergent evolution of caffeine biosynthesis.</title>
        <authorList>
            <person name="Denoeud F."/>
            <person name="Carretero-Paulet L."/>
            <person name="Dereeper A."/>
            <person name="Droc G."/>
            <person name="Guyot R."/>
            <person name="Pietrella M."/>
            <person name="Zheng C."/>
            <person name="Alberti A."/>
            <person name="Anthony F."/>
            <person name="Aprea G."/>
            <person name="Aury J.M."/>
            <person name="Bento P."/>
            <person name="Bernard M."/>
            <person name="Bocs S."/>
            <person name="Campa C."/>
            <person name="Cenci A."/>
            <person name="Combes M.C."/>
            <person name="Crouzillat D."/>
            <person name="Da Silva C."/>
            <person name="Daddiego L."/>
            <person name="De Bellis F."/>
            <person name="Dussert S."/>
            <person name="Garsmeur O."/>
            <person name="Gayraud T."/>
            <person name="Guignon V."/>
            <person name="Jahn K."/>
            <person name="Jamilloux V."/>
            <person name="Joet T."/>
            <person name="Labadie K."/>
            <person name="Lan T."/>
            <person name="Leclercq J."/>
            <person name="Lepelley M."/>
            <person name="Leroy T."/>
            <person name="Li L.T."/>
            <person name="Librado P."/>
            <person name="Lopez L."/>
            <person name="Munoz A."/>
            <person name="Noel B."/>
            <person name="Pallavicini A."/>
            <person name="Perrotta G."/>
            <person name="Poncet V."/>
            <person name="Pot D."/>
            <person name="Priyono X."/>
            <person name="Rigoreau M."/>
            <person name="Rouard M."/>
            <person name="Rozas J."/>
            <person name="Tranchant-Dubreuil C."/>
            <person name="VanBuren R."/>
            <person name="Zhang Q."/>
            <person name="Andrade A.C."/>
            <person name="Argout X."/>
            <person name="Bertrand B."/>
            <person name="de Kochko A."/>
            <person name="Graziosi G."/>
            <person name="Henry R.J."/>
            <person name="Jayarama X."/>
            <person name="Ming R."/>
            <person name="Nagai C."/>
            <person name="Rounsley S."/>
            <person name="Sankoff D."/>
            <person name="Giuliano G."/>
            <person name="Albert V.A."/>
            <person name="Wincker P."/>
            <person name="Lashermes P."/>
        </authorList>
    </citation>
    <scope>NUCLEOTIDE SEQUENCE [LARGE SCALE GENOMIC DNA]</scope>
    <source>
        <strain evidence="12">cv. DH200-94</strain>
    </source>
</reference>
<keyword evidence="5 8" id="KW-1133">Transmembrane helix</keyword>
<evidence type="ECO:0000259" key="10">
    <source>
        <dbReference type="PROSITE" id="PS50011"/>
    </source>
</evidence>
<dbReference type="PANTHER" id="PTHR48007">
    <property type="entry name" value="LEUCINE-RICH REPEAT RECEPTOR-LIKE PROTEIN KINASE PXC1"/>
    <property type="match status" value="1"/>
</dbReference>
<comment type="subcellular location">
    <subcellularLocation>
        <location evidence="1">Membrane</location>
    </subcellularLocation>
</comment>
<evidence type="ECO:0000256" key="7">
    <source>
        <dbReference type="SAM" id="MobiDB-lite"/>
    </source>
</evidence>
<dbReference type="InterPro" id="IPR000719">
    <property type="entry name" value="Prot_kinase_dom"/>
</dbReference>
<dbReference type="PhylomeDB" id="A0A068UZU3"/>
<organism evidence="11 12">
    <name type="scientific">Coffea canephora</name>
    <name type="common">Robusta coffee</name>
    <dbReference type="NCBI Taxonomy" id="49390"/>
    <lineage>
        <taxon>Eukaryota</taxon>
        <taxon>Viridiplantae</taxon>
        <taxon>Streptophyta</taxon>
        <taxon>Embryophyta</taxon>
        <taxon>Tracheophyta</taxon>
        <taxon>Spermatophyta</taxon>
        <taxon>Magnoliopsida</taxon>
        <taxon>eudicotyledons</taxon>
        <taxon>Gunneridae</taxon>
        <taxon>Pentapetalae</taxon>
        <taxon>asterids</taxon>
        <taxon>lamiids</taxon>
        <taxon>Gentianales</taxon>
        <taxon>Rubiaceae</taxon>
        <taxon>Ixoroideae</taxon>
        <taxon>Gardenieae complex</taxon>
        <taxon>Bertiereae - Coffeeae clade</taxon>
        <taxon>Coffeeae</taxon>
        <taxon>Coffea</taxon>
    </lineage>
</organism>
<feature type="domain" description="Protein kinase" evidence="10">
    <location>
        <begin position="278"/>
        <end position="541"/>
    </location>
</feature>
<feature type="compositionally biased region" description="Basic and acidic residues" evidence="7">
    <location>
        <begin position="169"/>
        <end position="192"/>
    </location>
</feature>
<dbReference type="Gene3D" id="1.10.510.10">
    <property type="entry name" value="Transferase(Phosphotransferase) domain 1"/>
    <property type="match status" value="1"/>
</dbReference>
<dbReference type="PROSITE" id="PS50011">
    <property type="entry name" value="PROTEIN_KINASE_DOM"/>
    <property type="match status" value="1"/>
</dbReference>
<dbReference type="PROSITE" id="PS51257">
    <property type="entry name" value="PROKAR_LIPOPROTEIN"/>
    <property type="match status" value="1"/>
</dbReference>
<evidence type="ECO:0000256" key="2">
    <source>
        <dbReference type="ARBA" id="ARBA00022614"/>
    </source>
</evidence>
<gene>
    <name evidence="11" type="ORF">GSCOC_T00038797001</name>
</gene>
<dbReference type="PANTHER" id="PTHR48007:SF77">
    <property type="entry name" value="PROTEIN KINASE DOMAIN-CONTAINING PROTEIN"/>
    <property type="match status" value="1"/>
</dbReference>
<keyword evidence="6 8" id="KW-0472">Membrane</keyword>
<dbReference type="EMBL" id="HG739160">
    <property type="protein sequence ID" value="CDP13749.1"/>
    <property type="molecule type" value="Genomic_DNA"/>
</dbReference>
<evidence type="ECO:0000256" key="3">
    <source>
        <dbReference type="ARBA" id="ARBA00022692"/>
    </source>
</evidence>
<dbReference type="SUPFAM" id="SSF56112">
    <property type="entry name" value="Protein kinase-like (PK-like)"/>
    <property type="match status" value="1"/>
</dbReference>
<dbReference type="Gramene" id="CDP13749">
    <property type="protein sequence ID" value="CDP13749"/>
    <property type="gene ID" value="GSCOC_T00038797001"/>
</dbReference>
<dbReference type="SUPFAM" id="SSF52058">
    <property type="entry name" value="L domain-like"/>
    <property type="match status" value="1"/>
</dbReference>
<evidence type="ECO:0000256" key="5">
    <source>
        <dbReference type="ARBA" id="ARBA00022989"/>
    </source>
</evidence>
<keyword evidence="4" id="KW-0677">Repeat</keyword>
<sequence>MQRGSIPWLAALAGLALFVSGCNGGELSEIELFFNFIRALDPKTVLRIEWSRSLRQPCSNQWNVVVRCKMVSLFGRPVTEIRLQNLNLSGILDAETLCKLPILCVLIFAKNRIRGTVPDSIADCKSLMHLDLSNSLLTGSLPAVALSKLKNLKRFDISDNHYGSTDPQLNREARPPEDVSHGKQSSKNDDNPRKHWQSWMVVLAMGVTFVLLLIFFTKLKAVQAAKDTEITRELALSLSPPKSPHVEIVVEEKAEERHSELVFFIEKHERFGLEELLEASADLRWQGHCSSLYGVRLKNNATFAVKRLKKLQVSFEEFGQTMRKIGNLKHQNILSLVGYNSSKEKKLLIYRFQNNGSLLTLFNDYIEGKRNLPWKLRLSIAIGIARGLNFIYQWPEDGEIIPHGNIKPSNIMLDEKEEPLISEYGIAKFLVSNKARFFNSSSYAAPEKRLTEQADVYSFGVILLELLTGKFAEMQKNGLDLPKWVKAKVREEWTGEVFDKEIEKFEMYGFSLLNISLKCVSELPGDRPSISEVLEKIQEVVTAQEDISSSSTNSVESI</sequence>
<dbReference type="InterPro" id="IPR032675">
    <property type="entry name" value="LRR_dom_sf"/>
</dbReference>
<evidence type="ECO:0000313" key="12">
    <source>
        <dbReference type="Proteomes" id="UP000295252"/>
    </source>
</evidence>
<dbReference type="Pfam" id="PF13855">
    <property type="entry name" value="LRR_8"/>
    <property type="match status" value="1"/>
</dbReference>
<feature type="transmembrane region" description="Helical" evidence="8">
    <location>
        <begin position="196"/>
        <end position="216"/>
    </location>
</feature>
<proteinExistence type="predicted"/>
<dbReference type="STRING" id="49390.A0A068UZU3"/>
<dbReference type="GO" id="GO:0005524">
    <property type="term" value="F:ATP binding"/>
    <property type="evidence" value="ECO:0007669"/>
    <property type="project" value="InterPro"/>
</dbReference>